<gene>
    <name evidence="1" type="ORF">DHW03_10515</name>
</gene>
<evidence type="ECO:0000313" key="2">
    <source>
        <dbReference type="Proteomes" id="UP000245379"/>
    </source>
</evidence>
<name>A0A317ERU4_9SPHI</name>
<dbReference type="EMBL" id="QGNZ01000002">
    <property type="protein sequence ID" value="PWS27986.1"/>
    <property type="molecule type" value="Genomic_DNA"/>
</dbReference>
<reference evidence="1 2" key="1">
    <citation type="submission" date="2018-05" db="EMBL/GenBank/DDBJ databases">
        <title>Pedobacter paludis sp. nov., isolated from wetland soil.</title>
        <authorList>
            <person name="Zhang Y."/>
            <person name="Wang G."/>
        </authorList>
    </citation>
    <scope>NUCLEOTIDE SEQUENCE [LARGE SCALE GENOMIC DNA]</scope>
    <source>
        <strain evidence="1 2">KCTC22721</strain>
    </source>
</reference>
<keyword evidence="2" id="KW-1185">Reference proteome</keyword>
<dbReference type="Proteomes" id="UP000245379">
    <property type="component" value="Unassembled WGS sequence"/>
</dbReference>
<evidence type="ECO:0000313" key="1">
    <source>
        <dbReference type="EMBL" id="PWS27986.1"/>
    </source>
</evidence>
<dbReference type="AlphaFoldDB" id="A0A317ERU4"/>
<dbReference type="OrthoDB" id="9995931at2"/>
<dbReference type="RefSeq" id="WP_109925747.1">
    <property type="nucleotide sequence ID" value="NZ_QGNZ01000002.1"/>
</dbReference>
<comment type="caution">
    <text evidence="1">The sequence shown here is derived from an EMBL/GenBank/DDBJ whole genome shotgun (WGS) entry which is preliminary data.</text>
</comment>
<proteinExistence type="predicted"/>
<sequence length="95" mass="10588">MSKIKAIGNGFVQIGDSLINLRTFKEINKYTFGYDEDPEGHSAFGIIVSPLTPSAQSLQNGVDGSYFISTYESEMQSEFEEDFEIIIKALKDNNP</sequence>
<accession>A0A317ERU4</accession>
<organism evidence="1 2">
    <name type="scientific">Pedobacter yonginense</name>
    <dbReference type="NCBI Taxonomy" id="651869"/>
    <lineage>
        <taxon>Bacteria</taxon>
        <taxon>Pseudomonadati</taxon>
        <taxon>Bacteroidota</taxon>
        <taxon>Sphingobacteriia</taxon>
        <taxon>Sphingobacteriales</taxon>
        <taxon>Sphingobacteriaceae</taxon>
        <taxon>Pedobacter</taxon>
    </lineage>
</organism>
<protein>
    <submittedName>
        <fullName evidence="1">Uncharacterized protein</fullName>
    </submittedName>
</protein>